<dbReference type="SMART" id="SM00326">
    <property type="entry name" value="SH3"/>
    <property type="match status" value="1"/>
</dbReference>
<dbReference type="CDD" id="cd00174">
    <property type="entry name" value="SH3"/>
    <property type="match status" value="1"/>
</dbReference>
<keyword evidence="6" id="KW-1185">Reference proteome</keyword>
<feature type="region of interest" description="Disordered" evidence="3">
    <location>
        <begin position="323"/>
        <end position="428"/>
    </location>
</feature>
<dbReference type="GO" id="GO:0031267">
    <property type="term" value="F:small GTPase binding"/>
    <property type="evidence" value="ECO:0007669"/>
    <property type="project" value="TreeGrafter"/>
</dbReference>
<dbReference type="PROSITE" id="PS50002">
    <property type="entry name" value="SH3"/>
    <property type="match status" value="1"/>
</dbReference>
<comment type="caution">
    <text evidence="5">The sequence shown here is derived from an EMBL/GenBank/DDBJ whole genome shotgun (WGS) entry which is preliminary data.</text>
</comment>
<dbReference type="InterPro" id="IPR032675">
    <property type="entry name" value="LRR_dom_sf"/>
</dbReference>
<evidence type="ECO:0000256" key="2">
    <source>
        <dbReference type="PROSITE-ProRule" id="PRU00192"/>
    </source>
</evidence>
<dbReference type="Proteomes" id="UP000717585">
    <property type="component" value="Unassembled WGS sequence"/>
</dbReference>
<dbReference type="Gene3D" id="3.80.10.10">
    <property type="entry name" value="Ribonuclease Inhibitor"/>
    <property type="match status" value="1"/>
</dbReference>
<dbReference type="SUPFAM" id="SSF50044">
    <property type="entry name" value="SH3-domain"/>
    <property type="match status" value="1"/>
</dbReference>
<dbReference type="InterPro" id="IPR027038">
    <property type="entry name" value="RanGap"/>
</dbReference>
<dbReference type="GO" id="GO:0005829">
    <property type="term" value="C:cytosol"/>
    <property type="evidence" value="ECO:0007669"/>
    <property type="project" value="TreeGrafter"/>
</dbReference>
<dbReference type="SMART" id="SM00368">
    <property type="entry name" value="LRR_RI"/>
    <property type="match status" value="3"/>
</dbReference>
<dbReference type="GO" id="GO:0048471">
    <property type="term" value="C:perinuclear region of cytoplasm"/>
    <property type="evidence" value="ECO:0007669"/>
    <property type="project" value="TreeGrafter"/>
</dbReference>
<dbReference type="GO" id="GO:0005634">
    <property type="term" value="C:nucleus"/>
    <property type="evidence" value="ECO:0007669"/>
    <property type="project" value="TreeGrafter"/>
</dbReference>
<dbReference type="InterPro" id="IPR036028">
    <property type="entry name" value="SH3-like_dom_sf"/>
</dbReference>
<evidence type="ECO:0000256" key="1">
    <source>
        <dbReference type="ARBA" id="ARBA00022443"/>
    </source>
</evidence>
<reference evidence="5" key="1">
    <citation type="submission" date="2021-05" db="EMBL/GenBank/DDBJ databases">
        <title>A free-living protist that lacks canonical eukaryotic 1 DNA replication and segregation systems.</title>
        <authorList>
            <person name="Salas-Leiva D.E."/>
            <person name="Tromer E.C."/>
            <person name="Curtis B.A."/>
            <person name="Jerlstrom-Hultqvist J."/>
            <person name="Kolisko M."/>
            <person name="Yi Z."/>
            <person name="Salas-Leiva J.S."/>
            <person name="Gallot-Lavallee L."/>
            <person name="Kops G.J.P.L."/>
            <person name="Archibald J.M."/>
            <person name="Simpson A.G.B."/>
            <person name="Roger A.J."/>
        </authorList>
    </citation>
    <scope>NUCLEOTIDE SEQUENCE</scope>
    <source>
        <strain evidence="5">BICM</strain>
    </source>
</reference>
<proteinExistence type="predicted"/>
<accession>A0A8J6B6U2</accession>
<evidence type="ECO:0000313" key="6">
    <source>
        <dbReference type="Proteomes" id="UP000717585"/>
    </source>
</evidence>
<dbReference type="EMBL" id="JAHDYR010000005">
    <property type="protein sequence ID" value="KAG9396873.1"/>
    <property type="molecule type" value="Genomic_DNA"/>
</dbReference>
<feature type="region of interest" description="Disordered" evidence="3">
    <location>
        <begin position="575"/>
        <end position="599"/>
    </location>
</feature>
<sequence>MWWARIYHNMNNNCPCMKLLDQLSTRGVTANVKPVQIEQPLDLGPTASRSGENQHSTQNILAERLKRSPTSLDISSLGLTDDSIPALADLLAYSTKSIRTVAVSGNFLTYRGLSAIIEALQGSDLLEFHARVNNLSIHSSSVVSALLTSFASLRAFSLSGNPLSKGFYSTLASSPCPELADLDLFCCDVGDQTSTLLATLATLPKLRSVNLWGTSLRPDHGLSALVSPSSPCGSTLESVVLGNNSLGDAGFQHLVDGLRCHTSVRRVDLSFCDITDSSMAGLRSILAEGHLVSLNLRANHLTPSSVKELEAAAAASGCHVNTLQQRPPQAHSDRPERPHNPTIAHIPPAPLTIPPNASTPPARDTPGTPASPLMEPGKPRVNEHVDSPLPESATPEVMERHSPLTISTLEEPGKPKGRVPRPKGRDRVVSGLVCGSDSEYDPDYEEMTMNRLYHLDTTDTPSQMDSCDTDTDTDDLTKIVGQSDFESSQDAFFFSPLTAREDHEAHWREDAEATTELLEDADTDVLSRELESGSDSDLLDSLLLRATSRGHGGAGSCAEGTDEILPQSRWQVVETASPESTRPSNLALTEEPAGSAHNIPGINTPLGTQSMRQLSVSTVRSPPVFSADPCPTVCKSGRKLVGRAVERGMATFNLRLDEGGERIAVDVDMTPSDLTVWLRKGAGKRRTVLHRFKFKPGIMLHDRPGKCFSLFIPSHTTPLVFSSSKKAVIYAILAEFIKKWTETNESPDTIEVRQVRRSRIVRARFDFISADPRMLTMRRGDSARVTGEAGQWLYGETEDGRRGFFPPAFMAV</sequence>
<dbReference type="Pfam" id="PF13516">
    <property type="entry name" value="LRR_6"/>
    <property type="match status" value="1"/>
</dbReference>
<dbReference type="InterPro" id="IPR001611">
    <property type="entry name" value="Leu-rich_rpt"/>
</dbReference>
<evidence type="ECO:0000256" key="3">
    <source>
        <dbReference type="SAM" id="MobiDB-lite"/>
    </source>
</evidence>
<dbReference type="GO" id="GO:0005096">
    <property type="term" value="F:GTPase activator activity"/>
    <property type="evidence" value="ECO:0007669"/>
    <property type="project" value="InterPro"/>
</dbReference>
<dbReference type="AlphaFoldDB" id="A0A8J6B6U2"/>
<feature type="compositionally biased region" description="Basic and acidic residues" evidence="3">
    <location>
        <begin position="377"/>
        <end position="386"/>
    </location>
</feature>
<dbReference type="InterPro" id="IPR001452">
    <property type="entry name" value="SH3_domain"/>
</dbReference>
<dbReference type="GO" id="GO:0006913">
    <property type="term" value="P:nucleocytoplasmic transport"/>
    <property type="evidence" value="ECO:0007669"/>
    <property type="project" value="TreeGrafter"/>
</dbReference>
<dbReference type="OrthoDB" id="120976at2759"/>
<feature type="domain" description="SH3" evidence="4">
    <location>
        <begin position="756"/>
        <end position="812"/>
    </location>
</feature>
<feature type="compositionally biased region" description="Polar residues" evidence="3">
    <location>
        <begin position="577"/>
        <end position="587"/>
    </location>
</feature>
<dbReference type="PANTHER" id="PTHR24113">
    <property type="entry name" value="RAN GTPASE-ACTIVATING PROTEIN 1"/>
    <property type="match status" value="1"/>
</dbReference>
<dbReference type="Gene3D" id="2.30.30.40">
    <property type="entry name" value="SH3 Domains"/>
    <property type="match status" value="1"/>
</dbReference>
<dbReference type="Pfam" id="PF07653">
    <property type="entry name" value="SH3_2"/>
    <property type="match status" value="1"/>
</dbReference>
<keyword evidence="1 2" id="KW-0728">SH3 domain</keyword>
<protein>
    <recommendedName>
        <fullName evidence="4">SH3 domain-containing protein</fullName>
    </recommendedName>
</protein>
<organism evidence="5 6">
    <name type="scientific">Carpediemonas membranifera</name>
    <dbReference type="NCBI Taxonomy" id="201153"/>
    <lineage>
        <taxon>Eukaryota</taxon>
        <taxon>Metamonada</taxon>
        <taxon>Carpediemonas-like organisms</taxon>
        <taxon>Carpediemonas</taxon>
    </lineage>
</organism>
<dbReference type="PANTHER" id="PTHR24113:SF15">
    <property type="entry name" value="NACHT DOMAIN-CONTAINING PROTEIN"/>
    <property type="match status" value="1"/>
</dbReference>
<evidence type="ECO:0000313" key="5">
    <source>
        <dbReference type="EMBL" id="KAG9396873.1"/>
    </source>
</evidence>
<dbReference type="SUPFAM" id="SSF52047">
    <property type="entry name" value="RNI-like"/>
    <property type="match status" value="1"/>
</dbReference>
<gene>
    <name evidence="5" type="ORF">J8273_1920</name>
</gene>
<evidence type="ECO:0000259" key="4">
    <source>
        <dbReference type="PROSITE" id="PS50002"/>
    </source>
</evidence>
<name>A0A8J6B6U2_9EUKA</name>